<keyword evidence="3" id="KW-1185">Reference proteome</keyword>
<dbReference type="InterPro" id="IPR025499">
    <property type="entry name" value="KdgF"/>
</dbReference>
<dbReference type="InterPro" id="IPR011051">
    <property type="entry name" value="RmlC_Cupin_sf"/>
</dbReference>
<feature type="domain" description="Cupin type-2" evidence="1">
    <location>
        <begin position="29"/>
        <end position="88"/>
    </location>
</feature>
<dbReference type="InterPro" id="IPR014710">
    <property type="entry name" value="RmlC-like_jellyroll"/>
</dbReference>
<dbReference type="EMBL" id="QRDZ01000030">
    <property type="protein sequence ID" value="RED60587.1"/>
    <property type="molecule type" value="Genomic_DNA"/>
</dbReference>
<dbReference type="CDD" id="cd02238">
    <property type="entry name" value="cupin_KdgF"/>
    <property type="match status" value="1"/>
</dbReference>
<proteinExistence type="predicted"/>
<evidence type="ECO:0000313" key="3">
    <source>
        <dbReference type="Proteomes" id="UP000256977"/>
    </source>
</evidence>
<dbReference type="Pfam" id="PF07883">
    <property type="entry name" value="Cupin_2"/>
    <property type="match status" value="1"/>
</dbReference>
<dbReference type="InterPro" id="IPR052535">
    <property type="entry name" value="Bacilysin_H2HPP_isomerase"/>
</dbReference>
<dbReference type="InterPro" id="IPR013096">
    <property type="entry name" value="Cupin_2"/>
</dbReference>
<accession>A0A3D9IG15</accession>
<evidence type="ECO:0000259" key="1">
    <source>
        <dbReference type="Pfam" id="PF07883"/>
    </source>
</evidence>
<comment type="caution">
    <text evidence="2">The sequence shown here is derived from an EMBL/GenBank/DDBJ whole genome shotgun (WGS) entry which is preliminary data.</text>
</comment>
<dbReference type="AlphaFoldDB" id="A0A3D9IG15"/>
<dbReference type="PIRSF" id="PIRSF029883">
    <property type="entry name" value="KdgF"/>
    <property type="match status" value="1"/>
</dbReference>
<protein>
    <submittedName>
        <fullName evidence="2">Cupin domain</fullName>
    </submittedName>
</protein>
<dbReference type="PANTHER" id="PTHR40112">
    <property type="entry name" value="H2HPP ISOMERASE"/>
    <property type="match status" value="1"/>
</dbReference>
<sequence length="116" mass="12963">MSNQGEWQQISREIRRKILPPGESMMSMLIEFKQGGFGPEHAHPHEQLGFVVKGKIRMNIDGAEVVVEEGEQIRVPGNAPHSVLALEDSLVLETFTPLRDDLLATLQVSTETEMKV</sequence>
<name>A0A3D9IG15_9BACL</name>
<dbReference type="SUPFAM" id="SSF51182">
    <property type="entry name" value="RmlC-like cupins"/>
    <property type="match status" value="1"/>
</dbReference>
<dbReference type="Gene3D" id="2.60.120.10">
    <property type="entry name" value="Jelly Rolls"/>
    <property type="match status" value="1"/>
</dbReference>
<reference evidence="2 3" key="1">
    <citation type="submission" date="2018-07" db="EMBL/GenBank/DDBJ databases">
        <title>Genomic Encyclopedia of Type Strains, Phase III (KMG-III): the genomes of soil and plant-associated and newly described type strains.</title>
        <authorList>
            <person name="Whitman W."/>
        </authorList>
    </citation>
    <scope>NUCLEOTIDE SEQUENCE [LARGE SCALE GENOMIC DNA]</scope>
    <source>
        <strain evidence="2 3">CECT 7287</strain>
    </source>
</reference>
<gene>
    <name evidence="2" type="ORF">DFP98_130109</name>
</gene>
<organism evidence="2 3">
    <name type="scientific">Cohnella phaseoli</name>
    <dbReference type="NCBI Taxonomy" id="456490"/>
    <lineage>
        <taxon>Bacteria</taxon>
        <taxon>Bacillati</taxon>
        <taxon>Bacillota</taxon>
        <taxon>Bacilli</taxon>
        <taxon>Bacillales</taxon>
        <taxon>Paenibacillaceae</taxon>
        <taxon>Cohnella</taxon>
    </lineage>
</organism>
<dbReference type="RefSeq" id="WP_181918017.1">
    <property type="nucleotide sequence ID" value="NZ_QRDZ01000030.1"/>
</dbReference>
<dbReference type="Proteomes" id="UP000256977">
    <property type="component" value="Unassembled WGS sequence"/>
</dbReference>
<dbReference type="PANTHER" id="PTHR40112:SF1">
    <property type="entry name" value="H2HPP ISOMERASE"/>
    <property type="match status" value="1"/>
</dbReference>
<evidence type="ECO:0000313" key="2">
    <source>
        <dbReference type="EMBL" id="RED60587.1"/>
    </source>
</evidence>